<evidence type="ECO:0000313" key="2">
    <source>
        <dbReference type="EMBL" id="ORY30543.1"/>
    </source>
</evidence>
<dbReference type="GO" id="GO:0031505">
    <property type="term" value="P:fungal-type cell wall organization"/>
    <property type="evidence" value="ECO:0007669"/>
    <property type="project" value="TreeGrafter"/>
</dbReference>
<feature type="transmembrane region" description="Helical" evidence="1">
    <location>
        <begin position="147"/>
        <end position="168"/>
    </location>
</feature>
<name>A0A1Y2B6S4_9TREE</name>
<keyword evidence="1" id="KW-0812">Transmembrane</keyword>
<dbReference type="InterPro" id="IPR052413">
    <property type="entry name" value="SUR7_domain"/>
</dbReference>
<keyword evidence="3" id="KW-1185">Reference proteome</keyword>
<dbReference type="EMBL" id="MCFC01000019">
    <property type="protein sequence ID" value="ORY30543.1"/>
    <property type="molecule type" value="Genomic_DNA"/>
</dbReference>
<keyword evidence="1" id="KW-1133">Transmembrane helix</keyword>
<organism evidence="2 3">
    <name type="scientific">Naematelia encephala</name>
    <dbReference type="NCBI Taxonomy" id="71784"/>
    <lineage>
        <taxon>Eukaryota</taxon>
        <taxon>Fungi</taxon>
        <taxon>Dikarya</taxon>
        <taxon>Basidiomycota</taxon>
        <taxon>Agaricomycotina</taxon>
        <taxon>Tremellomycetes</taxon>
        <taxon>Tremellales</taxon>
        <taxon>Naemateliaceae</taxon>
        <taxon>Naematelia</taxon>
    </lineage>
</organism>
<sequence length="253" mass="27153">MRGEHCIAGASILSAISVILLVFAHIGQVSSGTLTNSIYMVEVNVEAYGNALKNVSKTTPGGLYDTKNDYLGKEYGIRQFYRYGLYNACGYQKAGSGICNSTIFGYPFEPLAQISADTPTKYQTQWTDIIPTSSFKDNSWNSGLSRAGSLLIFIGSLFAALAFIVGWIRARICFLIAAGSAGLSALLLMVGSAIWTAIIAKDASISSVKVQYGAKLGILVTAGPTLYLTWVSFALVTLSVLPYVVACCTFRRK</sequence>
<feature type="transmembrane region" description="Helical" evidence="1">
    <location>
        <begin position="227"/>
        <end position="250"/>
    </location>
</feature>
<dbReference type="Proteomes" id="UP000193986">
    <property type="component" value="Unassembled WGS sequence"/>
</dbReference>
<keyword evidence="1" id="KW-0472">Membrane</keyword>
<dbReference type="STRING" id="71784.A0A1Y2B6S4"/>
<dbReference type="AlphaFoldDB" id="A0A1Y2B6S4"/>
<dbReference type="OrthoDB" id="3349852at2759"/>
<dbReference type="PANTHER" id="PTHR28019:SF2">
    <property type="entry name" value="CELL MEMBRANE PROTEIN YLR413W-RELATED"/>
    <property type="match status" value="1"/>
</dbReference>
<dbReference type="GO" id="GO:0051285">
    <property type="term" value="C:cell cortex of cell tip"/>
    <property type="evidence" value="ECO:0007669"/>
    <property type="project" value="TreeGrafter"/>
</dbReference>
<evidence type="ECO:0000313" key="3">
    <source>
        <dbReference type="Proteomes" id="UP000193986"/>
    </source>
</evidence>
<proteinExistence type="predicted"/>
<comment type="caution">
    <text evidence="2">The sequence shown here is derived from an EMBL/GenBank/DDBJ whole genome shotgun (WGS) entry which is preliminary data.</text>
</comment>
<feature type="transmembrane region" description="Helical" evidence="1">
    <location>
        <begin position="7"/>
        <end position="26"/>
    </location>
</feature>
<reference evidence="2 3" key="1">
    <citation type="submission" date="2016-07" db="EMBL/GenBank/DDBJ databases">
        <title>Pervasive Adenine N6-methylation of Active Genes in Fungi.</title>
        <authorList>
            <consortium name="DOE Joint Genome Institute"/>
            <person name="Mondo S.J."/>
            <person name="Dannebaum R.O."/>
            <person name="Kuo R.C."/>
            <person name="Labutti K."/>
            <person name="Haridas S."/>
            <person name="Kuo A."/>
            <person name="Salamov A."/>
            <person name="Ahrendt S.R."/>
            <person name="Lipzen A."/>
            <person name="Sullivan W."/>
            <person name="Andreopoulos W.B."/>
            <person name="Clum A."/>
            <person name="Lindquist E."/>
            <person name="Daum C."/>
            <person name="Ramamoorthy G.K."/>
            <person name="Gryganskyi A."/>
            <person name="Culley D."/>
            <person name="Magnuson J.K."/>
            <person name="James T.Y."/>
            <person name="O'Malley M.A."/>
            <person name="Stajich J.E."/>
            <person name="Spatafora J.W."/>
            <person name="Visel A."/>
            <person name="Grigoriev I.V."/>
        </authorList>
    </citation>
    <scope>NUCLEOTIDE SEQUENCE [LARGE SCALE GENOMIC DNA]</scope>
    <source>
        <strain evidence="2 3">68-887.2</strain>
    </source>
</reference>
<dbReference type="InterPro" id="IPR009571">
    <property type="entry name" value="SUR7/Rim9-like_fungi"/>
</dbReference>
<dbReference type="Pfam" id="PF06687">
    <property type="entry name" value="SUR7"/>
    <property type="match status" value="1"/>
</dbReference>
<evidence type="ECO:0000256" key="1">
    <source>
        <dbReference type="SAM" id="Phobius"/>
    </source>
</evidence>
<dbReference type="Gene3D" id="1.20.140.150">
    <property type="match status" value="1"/>
</dbReference>
<gene>
    <name evidence="2" type="ORF">BCR39DRAFT_108201</name>
</gene>
<feature type="transmembrane region" description="Helical" evidence="1">
    <location>
        <begin position="175"/>
        <end position="200"/>
    </location>
</feature>
<dbReference type="InParanoid" id="A0A1Y2B6S4"/>
<protein>
    <submittedName>
        <fullName evidence="2">Actin cortical patch SUR7/pH-response regulator pali</fullName>
    </submittedName>
</protein>
<accession>A0A1Y2B6S4</accession>
<dbReference type="PANTHER" id="PTHR28019">
    <property type="entry name" value="CELL MEMBRANE PROTEIN YLR413W-RELATED"/>
    <property type="match status" value="1"/>
</dbReference>
<dbReference type="GO" id="GO:0005886">
    <property type="term" value="C:plasma membrane"/>
    <property type="evidence" value="ECO:0007669"/>
    <property type="project" value="InterPro"/>
</dbReference>